<gene>
    <name evidence="2" type="ORF">AMTR_s00053p00051430</name>
</gene>
<evidence type="ECO:0000313" key="3">
    <source>
        <dbReference type="Proteomes" id="UP000017836"/>
    </source>
</evidence>
<dbReference type="InterPro" id="IPR001251">
    <property type="entry name" value="CRAL-TRIO_dom"/>
</dbReference>
<dbReference type="InterPro" id="IPR036865">
    <property type="entry name" value="CRAL-TRIO_dom_sf"/>
</dbReference>
<protein>
    <recommendedName>
        <fullName evidence="1">CRAL-TRIO domain-containing protein</fullName>
    </recommendedName>
</protein>
<dbReference type="OMA" id="EGPYCIV"/>
<feature type="domain" description="CRAL-TRIO" evidence="1">
    <location>
        <begin position="61"/>
        <end position="211"/>
    </location>
</feature>
<dbReference type="Pfam" id="PF13716">
    <property type="entry name" value="CRAL_TRIO_2"/>
    <property type="match status" value="1"/>
</dbReference>
<proteinExistence type="predicted"/>
<dbReference type="SUPFAM" id="SSF52087">
    <property type="entry name" value="CRAL/TRIO domain"/>
    <property type="match status" value="1"/>
</dbReference>
<dbReference type="OrthoDB" id="365077at2759"/>
<dbReference type="SMART" id="SM00516">
    <property type="entry name" value="SEC14"/>
    <property type="match status" value="1"/>
</dbReference>
<dbReference type="HOGENOM" id="CLU_087426_0_0_1"/>
<reference evidence="3" key="1">
    <citation type="journal article" date="2013" name="Science">
        <title>The Amborella genome and the evolution of flowering plants.</title>
        <authorList>
            <consortium name="Amborella Genome Project"/>
        </authorList>
    </citation>
    <scope>NUCLEOTIDE SEQUENCE [LARGE SCALE GENOMIC DNA]</scope>
</reference>
<dbReference type="Proteomes" id="UP000017836">
    <property type="component" value="Unassembled WGS sequence"/>
</dbReference>
<evidence type="ECO:0000259" key="1">
    <source>
        <dbReference type="SMART" id="SM00516"/>
    </source>
</evidence>
<evidence type="ECO:0000313" key="2">
    <source>
        <dbReference type="EMBL" id="ERN05030.1"/>
    </source>
</evidence>
<dbReference type="EMBL" id="KI394012">
    <property type="protein sequence ID" value="ERN05030.1"/>
    <property type="molecule type" value="Genomic_DNA"/>
</dbReference>
<accession>W1PD93</accession>
<dbReference type="Gene3D" id="3.40.525.10">
    <property type="entry name" value="CRAL-TRIO lipid binding domain"/>
    <property type="match status" value="1"/>
</dbReference>
<organism evidence="2 3">
    <name type="scientific">Amborella trichopoda</name>
    <dbReference type="NCBI Taxonomy" id="13333"/>
    <lineage>
        <taxon>Eukaryota</taxon>
        <taxon>Viridiplantae</taxon>
        <taxon>Streptophyta</taxon>
        <taxon>Embryophyta</taxon>
        <taxon>Tracheophyta</taxon>
        <taxon>Spermatophyta</taxon>
        <taxon>Magnoliopsida</taxon>
        <taxon>Amborellales</taxon>
        <taxon>Amborellaceae</taxon>
        <taxon>Amborella</taxon>
    </lineage>
</organism>
<dbReference type="KEGG" id="atr:18433197"/>
<dbReference type="STRING" id="13333.W1PD93"/>
<dbReference type="AlphaFoldDB" id="W1PD93"/>
<dbReference type="PANTHER" id="PTHR48411">
    <property type="entry name" value="OS01G0948300 PROTEIN"/>
    <property type="match status" value="1"/>
</dbReference>
<dbReference type="CDD" id="cd00170">
    <property type="entry name" value="SEC14"/>
    <property type="match status" value="1"/>
</dbReference>
<keyword evidence="3" id="KW-1185">Reference proteome</keyword>
<dbReference type="PANTHER" id="PTHR48411:SF1">
    <property type="entry name" value="OS01G0948300 PROTEIN"/>
    <property type="match status" value="1"/>
</dbReference>
<name>W1PD93_AMBTC</name>
<dbReference type="Gramene" id="ERN05030">
    <property type="protein sequence ID" value="ERN05030"/>
    <property type="gene ID" value="AMTR_s00053p00051430"/>
</dbReference>
<sequence length="252" mass="29517">MASGGENEEREEHVSLFVLASDLTIDPRPFLEKSQREAEEEEERDIWHECPSSLAPEDFSDLDMLQVFTLQGTDKHGNRIVRIVGKLFPAPVISGERLKRYILYKISSELQESPFCIVYIHSCVQKEDNSPGISILRWIYEDLPSDFKERLQIVYFLHPGLRSRLFVATFGRFLSGGLYSKIQYVSRLEYLWDEIKKGQVEIPEFVQSHDNDLEHRPLMDYGIEPDLLRLQEMPSSYSYMRQEERWASRAYS</sequence>
<dbReference type="eggNOG" id="KOG2633">
    <property type="taxonomic scope" value="Eukaryota"/>
</dbReference>